<dbReference type="InterPro" id="IPR035069">
    <property type="entry name" value="TTHA1013/TTHA0281-like"/>
</dbReference>
<reference evidence="2 3" key="1">
    <citation type="submission" date="2016-10" db="EMBL/GenBank/DDBJ databases">
        <authorList>
            <person name="de Groot N.N."/>
        </authorList>
    </citation>
    <scope>NUCLEOTIDE SEQUENCE [LARGE SCALE GENOMIC DNA]</scope>
    <source>
        <strain evidence="2 3">LMG 2247</strain>
    </source>
</reference>
<dbReference type="RefSeq" id="WP_090688106.1">
    <property type="nucleotide sequence ID" value="NZ_CADERL010000013.1"/>
</dbReference>
<dbReference type="Gene3D" id="3.30.160.250">
    <property type="match status" value="1"/>
</dbReference>
<evidence type="ECO:0000259" key="1">
    <source>
        <dbReference type="Pfam" id="PF15919"/>
    </source>
</evidence>
<dbReference type="AlphaFoldDB" id="A0A1G8F8E3"/>
<feature type="domain" description="HicB-like antitoxin of toxin-antitoxin system" evidence="1">
    <location>
        <begin position="4"/>
        <end position="62"/>
    </location>
</feature>
<accession>A0A1G8F8E3</accession>
<organism evidence="2 3">
    <name type="scientific">Paraburkholderia phenazinium</name>
    <dbReference type="NCBI Taxonomy" id="60549"/>
    <lineage>
        <taxon>Bacteria</taxon>
        <taxon>Pseudomonadati</taxon>
        <taxon>Pseudomonadota</taxon>
        <taxon>Betaproteobacteria</taxon>
        <taxon>Burkholderiales</taxon>
        <taxon>Burkholderiaceae</taxon>
        <taxon>Paraburkholderia</taxon>
    </lineage>
</organism>
<sequence length="140" mass="15415">MFRYPARIEADEAGFTVSFRDVPEALTSGATLEEARDMAADALATAMDFYFEDKRRVPLPSKARRGEELIELPASLAAKVLLLNEMLAQKVSPSELARRLHTRPQDIQRVIDLGHVTKIDTIASALAALGKRLELSIVPA</sequence>
<proteinExistence type="predicted"/>
<evidence type="ECO:0000313" key="3">
    <source>
        <dbReference type="Proteomes" id="UP000199706"/>
    </source>
</evidence>
<gene>
    <name evidence="2" type="ORF">SAMN05216466_11381</name>
</gene>
<evidence type="ECO:0000313" key="2">
    <source>
        <dbReference type="EMBL" id="SDH78406.1"/>
    </source>
</evidence>
<dbReference type="PANTHER" id="PTHR34504:SF4">
    <property type="entry name" value="ANTITOXIN HICB"/>
    <property type="match status" value="1"/>
</dbReference>
<dbReference type="InterPro" id="IPR051404">
    <property type="entry name" value="TA_system_antitoxin"/>
</dbReference>
<dbReference type="Proteomes" id="UP000199706">
    <property type="component" value="Unassembled WGS sequence"/>
</dbReference>
<dbReference type="Pfam" id="PF15919">
    <property type="entry name" value="HicB_lk_antitox"/>
    <property type="match status" value="1"/>
</dbReference>
<dbReference type="OrthoDB" id="5772151at2"/>
<name>A0A1G8F8E3_9BURK</name>
<dbReference type="InterPro" id="IPR031807">
    <property type="entry name" value="HicB-like"/>
</dbReference>
<dbReference type="PANTHER" id="PTHR34504">
    <property type="entry name" value="ANTITOXIN HICB"/>
    <property type="match status" value="1"/>
</dbReference>
<dbReference type="EMBL" id="FNCJ01000013">
    <property type="protein sequence ID" value="SDH78406.1"/>
    <property type="molecule type" value="Genomic_DNA"/>
</dbReference>
<dbReference type="SUPFAM" id="SSF143100">
    <property type="entry name" value="TTHA1013/TTHA0281-like"/>
    <property type="match status" value="1"/>
</dbReference>
<protein>
    <submittedName>
        <fullName evidence="2">Antitoxin HicB</fullName>
    </submittedName>
</protein>